<dbReference type="PANTHER" id="PTHR45786:SF74">
    <property type="entry name" value="ATP-DEPENDENT DNA HELICASE"/>
    <property type="match status" value="1"/>
</dbReference>
<feature type="compositionally biased region" description="Polar residues" evidence="1">
    <location>
        <begin position="9"/>
        <end position="23"/>
    </location>
</feature>
<dbReference type="PANTHER" id="PTHR45786">
    <property type="entry name" value="DNA BINDING PROTEIN-LIKE"/>
    <property type="match status" value="1"/>
</dbReference>
<feature type="compositionally biased region" description="Basic and acidic residues" evidence="1">
    <location>
        <begin position="215"/>
        <end position="227"/>
    </location>
</feature>
<feature type="compositionally biased region" description="Polar residues" evidence="1">
    <location>
        <begin position="228"/>
        <end position="247"/>
    </location>
</feature>
<dbReference type="AlphaFoldDB" id="A0A2U1P4F4"/>
<reference evidence="2 3" key="1">
    <citation type="journal article" date="2018" name="Mol. Plant">
        <title>The genome of Artemisia annua provides insight into the evolution of Asteraceae family and artemisinin biosynthesis.</title>
        <authorList>
            <person name="Shen Q."/>
            <person name="Zhang L."/>
            <person name="Liao Z."/>
            <person name="Wang S."/>
            <person name="Yan T."/>
            <person name="Shi P."/>
            <person name="Liu M."/>
            <person name="Fu X."/>
            <person name="Pan Q."/>
            <person name="Wang Y."/>
            <person name="Lv Z."/>
            <person name="Lu X."/>
            <person name="Zhang F."/>
            <person name="Jiang W."/>
            <person name="Ma Y."/>
            <person name="Chen M."/>
            <person name="Hao X."/>
            <person name="Li L."/>
            <person name="Tang Y."/>
            <person name="Lv G."/>
            <person name="Zhou Y."/>
            <person name="Sun X."/>
            <person name="Brodelius P.E."/>
            <person name="Rose J.K.C."/>
            <person name="Tang K."/>
        </authorList>
    </citation>
    <scope>NUCLEOTIDE SEQUENCE [LARGE SCALE GENOMIC DNA]</scope>
    <source>
        <strain evidence="3">cv. Huhao1</strain>
        <tissue evidence="2">Leaf</tissue>
    </source>
</reference>
<feature type="compositionally biased region" description="Low complexity" evidence="1">
    <location>
        <begin position="164"/>
        <end position="175"/>
    </location>
</feature>
<dbReference type="OrthoDB" id="1838975at2759"/>
<name>A0A2U1P4F4_ARTAN</name>
<proteinExistence type="predicted"/>
<comment type="caution">
    <text evidence="2">The sequence shown here is derived from an EMBL/GenBank/DDBJ whole genome shotgun (WGS) entry which is preliminary data.</text>
</comment>
<keyword evidence="3" id="KW-1185">Reference proteome</keyword>
<sequence>MPRKPRYLSHNTNNQSLDNKTSTNLHSPWFPFTHPSEIQGQQHLCDNVLSGEASASASTSKPVNDPAPLKVPINSPYTLCVDDYFAQSKNPTRKRKKIMHKGLALAVMNLWHATKQCVLAGYNHVNVAPYPQPAQQHSSDSNTELHDSQEVVTHHVASQDLNPSTSCRSSTSNVSLQDEVFQNKRPKKTQQSDQYTNVAPDPQPPQQHATTSNTEVHESHQDVDDHFASQNLHPVSCSPSSFDNRLSQNKRQKRTQASSSTSTRRATGGATHNDLIHFFDTHNELVQVLRAARELSDQPNVPEFKLRLYNAEGTRGYELPTSNTLAAIVFDSGPTSEADFDVIIQYKGGQPQRINKLHKSYMSMQFPLIFIYGQPGFHTGLMSRPTAPNKKPRRVSLNAFYTYQLHPRPHTYDLLFRTAPLMLLLQVTCTKQNTKWHLSLIIHIYITPQ</sequence>
<organism evidence="2 3">
    <name type="scientific">Artemisia annua</name>
    <name type="common">Sweet wormwood</name>
    <dbReference type="NCBI Taxonomy" id="35608"/>
    <lineage>
        <taxon>Eukaryota</taxon>
        <taxon>Viridiplantae</taxon>
        <taxon>Streptophyta</taxon>
        <taxon>Embryophyta</taxon>
        <taxon>Tracheophyta</taxon>
        <taxon>Spermatophyta</taxon>
        <taxon>Magnoliopsida</taxon>
        <taxon>eudicotyledons</taxon>
        <taxon>Gunneridae</taxon>
        <taxon>Pentapetalae</taxon>
        <taxon>asterids</taxon>
        <taxon>campanulids</taxon>
        <taxon>Asterales</taxon>
        <taxon>Asteraceae</taxon>
        <taxon>Asteroideae</taxon>
        <taxon>Anthemideae</taxon>
        <taxon>Artemisiinae</taxon>
        <taxon>Artemisia</taxon>
    </lineage>
</organism>
<dbReference type="GO" id="GO:0004386">
    <property type="term" value="F:helicase activity"/>
    <property type="evidence" value="ECO:0007669"/>
    <property type="project" value="UniProtKB-KW"/>
</dbReference>
<keyword evidence="2" id="KW-0347">Helicase</keyword>
<dbReference type="Proteomes" id="UP000245207">
    <property type="component" value="Unassembled WGS sequence"/>
</dbReference>
<feature type="compositionally biased region" description="Low complexity" evidence="1">
    <location>
        <begin position="255"/>
        <end position="267"/>
    </location>
</feature>
<dbReference type="EMBL" id="PKPP01001693">
    <property type="protein sequence ID" value="PWA80654.1"/>
    <property type="molecule type" value="Genomic_DNA"/>
</dbReference>
<accession>A0A2U1P4F4</accession>
<evidence type="ECO:0000313" key="2">
    <source>
        <dbReference type="EMBL" id="PWA80654.1"/>
    </source>
</evidence>
<evidence type="ECO:0000313" key="3">
    <source>
        <dbReference type="Proteomes" id="UP000245207"/>
    </source>
</evidence>
<evidence type="ECO:0000256" key="1">
    <source>
        <dbReference type="SAM" id="MobiDB-lite"/>
    </source>
</evidence>
<keyword evidence="2" id="KW-0547">Nucleotide-binding</keyword>
<feature type="region of interest" description="Disordered" evidence="1">
    <location>
        <begin position="157"/>
        <end position="269"/>
    </location>
</feature>
<keyword evidence="2" id="KW-0378">Hydrolase</keyword>
<gene>
    <name evidence="2" type="ORF">CTI12_AA194410</name>
</gene>
<feature type="region of interest" description="Disordered" evidence="1">
    <location>
        <begin position="1"/>
        <end position="23"/>
    </location>
</feature>
<keyword evidence="2" id="KW-0067">ATP-binding</keyword>
<protein>
    <submittedName>
        <fullName evidence="2">Helitron helicase-like domain-containing protein</fullName>
    </submittedName>
</protein>